<sequence length="101" mass="11398">TLITEWEDGSKLCKALLESEESIARAVQKLTEVAQFYGFEGWLINIENDLRTGEPEAMNSFLSQLSISMKGSNPNGMVLWYDAVTVDGKLLWQNELNDKNL</sequence>
<dbReference type="Gene3D" id="3.20.20.80">
    <property type="entry name" value="Glycosidases"/>
    <property type="match status" value="1"/>
</dbReference>
<feature type="non-terminal residue" evidence="2">
    <location>
        <position position="101"/>
    </location>
</feature>
<accession>A0A7R9FUD5</accession>
<dbReference type="InterPro" id="IPR005201">
    <property type="entry name" value="TIM_ENGase"/>
</dbReference>
<name>A0A7R9FUD5_9CRUS</name>
<dbReference type="AlphaFoldDB" id="A0A7R9FUD5"/>
<evidence type="ECO:0000313" key="2">
    <source>
        <dbReference type="EMBL" id="CAD7255643.1"/>
    </source>
</evidence>
<keyword evidence="3" id="KW-1185">Reference proteome</keyword>
<dbReference type="GO" id="GO:0033925">
    <property type="term" value="F:mannosyl-glycoprotein endo-beta-N-acetylglucosaminidase activity"/>
    <property type="evidence" value="ECO:0007669"/>
    <property type="project" value="UniProtKB-EC"/>
</dbReference>
<feature type="domain" description="Cytosolic endo-beta-N-acetylglucosaminidase TIM barrel" evidence="1">
    <location>
        <begin position="1"/>
        <end position="100"/>
    </location>
</feature>
<feature type="non-terminal residue" evidence="2">
    <location>
        <position position="1"/>
    </location>
</feature>
<organism evidence="2">
    <name type="scientific">Darwinula stevensoni</name>
    <dbReference type="NCBI Taxonomy" id="69355"/>
    <lineage>
        <taxon>Eukaryota</taxon>
        <taxon>Metazoa</taxon>
        <taxon>Ecdysozoa</taxon>
        <taxon>Arthropoda</taxon>
        <taxon>Crustacea</taxon>
        <taxon>Oligostraca</taxon>
        <taxon>Ostracoda</taxon>
        <taxon>Podocopa</taxon>
        <taxon>Podocopida</taxon>
        <taxon>Darwinulocopina</taxon>
        <taxon>Darwinuloidea</taxon>
        <taxon>Darwinulidae</taxon>
        <taxon>Darwinula</taxon>
    </lineage>
</organism>
<protein>
    <recommendedName>
        <fullName evidence="1">Cytosolic endo-beta-N-acetylglucosaminidase TIM barrel domain-containing protein</fullName>
    </recommendedName>
</protein>
<dbReference type="Pfam" id="PF03644">
    <property type="entry name" value="Glyco_hydro_85"/>
    <property type="match status" value="1"/>
</dbReference>
<gene>
    <name evidence="2" type="ORF">DSTB1V02_LOCUS15388</name>
</gene>
<dbReference type="Proteomes" id="UP000677054">
    <property type="component" value="Unassembled WGS sequence"/>
</dbReference>
<dbReference type="InterPro" id="IPR032979">
    <property type="entry name" value="ENGase"/>
</dbReference>
<evidence type="ECO:0000259" key="1">
    <source>
        <dbReference type="Pfam" id="PF03644"/>
    </source>
</evidence>
<proteinExistence type="predicted"/>
<dbReference type="EMBL" id="LR941673">
    <property type="protein sequence ID" value="CAD7255643.1"/>
    <property type="molecule type" value="Genomic_DNA"/>
</dbReference>
<dbReference type="PANTHER" id="PTHR13246:SF1">
    <property type="entry name" value="CYTOSOLIC ENDO-BETA-N-ACETYLGLUCOSAMINIDASE"/>
    <property type="match status" value="1"/>
</dbReference>
<dbReference type="GO" id="GO:0005829">
    <property type="term" value="C:cytosol"/>
    <property type="evidence" value="ECO:0007669"/>
    <property type="project" value="UniProtKB-SubCell"/>
</dbReference>
<reference evidence="2" key="1">
    <citation type="submission" date="2020-11" db="EMBL/GenBank/DDBJ databases">
        <authorList>
            <person name="Tran Van P."/>
        </authorList>
    </citation>
    <scope>NUCLEOTIDE SEQUENCE</scope>
</reference>
<evidence type="ECO:0000313" key="3">
    <source>
        <dbReference type="Proteomes" id="UP000677054"/>
    </source>
</evidence>
<dbReference type="PANTHER" id="PTHR13246">
    <property type="entry name" value="ENDO BETA N-ACETYLGLUCOSAMINIDASE"/>
    <property type="match status" value="1"/>
</dbReference>
<dbReference type="OrthoDB" id="10250191at2759"/>
<dbReference type="EMBL" id="CAJPEV010042155">
    <property type="protein sequence ID" value="CAG0910058.1"/>
    <property type="molecule type" value="Genomic_DNA"/>
</dbReference>